<feature type="compositionally biased region" description="Low complexity" evidence="11">
    <location>
        <begin position="10"/>
        <end position="21"/>
    </location>
</feature>
<keyword evidence="8" id="KW-0862">Zinc</keyword>
<name>A0A061H3R6_9BASI</name>
<dbReference type="KEGG" id="pfp:PFL1_05620"/>
<dbReference type="Pfam" id="PF01896">
    <property type="entry name" value="DNA_primase_S"/>
    <property type="match status" value="1"/>
</dbReference>
<dbReference type="SUPFAM" id="SSF56747">
    <property type="entry name" value="Prim-pol domain"/>
    <property type="match status" value="1"/>
</dbReference>
<dbReference type="GO" id="GO:0006269">
    <property type="term" value="P:DNA replication, synthesis of primer"/>
    <property type="evidence" value="ECO:0007669"/>
    <property type="project" value="UniProtKB-KW"/>
</dbReference>
<evidence type="ECO:0000256" key="9">
    <source>
        <dbReference type="ARBA" id="ARBA00023163"/>
    </source>
</evidence>
<dbReference type="CDD" id="cd04860">
    <property type="entry name" value="AE_Prim_S"/>
    <property type="match status" value="1"/>
</dbReference>
<dbReference type="NCBIfam" id="TIGR00335">
    <property type="entry name" value="primase_sml"/>
    <property type="match status" value="1"/>
</dbReference>
<feature type="region of interest" description="Disordered" evidence="11">
    <location>
        <begin position="10"/>
        <end position="33"/>
    </location>
</feature>
<keyword evidence="2 10" id="KW-0240">DNA-directed RNA polymerase</keyword>
<keyword evidence="3 10" id="KW-0639">Primosome</keyword>
<dbReference type="Gene3D" id="3.90.920.10">
    <property type="entry name" value="DNA primase, PRIM domain"/>
    <property type="match status" value="1"/>
</dbReference>
<sequence>MAAVAAAAAAATATVPAALPAARPPPPDMDVDLDLEDENSQELERAISAIDERQIDARDSSDPMSMRLFYRRLLPWKQLFTWLNQDLPHLPGRNWTHREFAFTLQNDAYLRYNSFANADELKNQVCRLNPSRFEIGPVYSAKPKDRKTVQKASFRPVYRELVLDIDMTDYDEVRTCCSGKGICRRCWAFIAVAVDVLDEALRTDFGFRHLLWVYSGRRGIHCWVSDKAACELGDDARKAIVGWLEVVKGSANQVKKVDAGFTPGSATRSLHPSLRRAIGGEGPASGPLKLAFVDTVLKDQDCFRRREHWEVLLQLLPSGESEAVERLRAKWERSPNRSSLDKWGDVMEAAHKSGEVRSAKVWKPCLEDVILQYTYPRIDAEVSKHLNHLLKSPFVVHPATGKVCVPIDPRKVHEFDPETSCPTVAQLLRELNSWEAKHGGGDSKASPPPPQSNMSSRYATRRRPAAGGERKAPASVAPAASSSTTAAARADWEKTSLRPFVELFERHCNAIAKESRQARQQRFSTDF</sequence>
<evidence type="ECO:0000256" key="10">
    <source>
        <dbReference type="RuleBase" id="RU003514"/>
    </source>
</evidence>
<evidence type="ECO:0000256" key="5">
    <source>
        <dbReference type="ARBA" id="ARBA00022695"/>
    </source>
</evidence>
<evidence type="ECO:0000256" key="3">
    <source>
        <dbReference type="ARBA" id="ARBA00022515"/>
    </source>
</evidence>
<reference evidence="12 13" key="1">
    <citation type="journal article" date="2013" name="Plant Cell">
        <title>The transition from a phytopathogenic smut ancestor to an anamorphic biocontrol agent deciphered by comparative whole-genome analysis.</title>
        <authorList>
            <person name="Lefebvre F."/>
            <person name="Joly D.L."/>
            <person name="Labbe C."/>
            <person name="Teichmann B."/>
            <person name="Linning R."/>
            <person name="Belzile F."/>
            <person name="Bakkeren G."/>
            <person name="Belanger R.R."/>
        </authorList>
    </citation>
    <scope>NUCLEOTIDE SEQUENCE [LARGE SCALE GENOMIC DNA]</scope>
    <source>
        <strain evidence="12 13">PF-1</strain>
    </source>
</reference>
<comment type="similarity">
    <text evidence="1 10">Belongs to the eukaryotic-type primase small subunit family.</text>
</comment>
<gene>
    <name evidence="12" type="ORF">PFL1_05620</name>
</gene>
<evidence type="ECO:0000256" key="6">
    <source>
        <dbReference type="ARBA" id="ARBA00022705"/>
    </source>
</evidence>
<dbReference type="GO" id="GO:0046872">
    <property type="term" value="F:metal ion binding"/>
    <property type="evidence" value="ECO:0007669"/>
    <property type="project" value="UniProtKB-KW"/>
</dbReference>
<dbReference type="GO" id="GO:0005658">
    <property type="term" value="C:alpha DNA polymerase:primase complex"/>
    <property type="evidence" value="ECO:0007669"/>
    <property type="project" value="UniProtKB-ARBA"/>
</dbReference>
<evidence type="ECO:0000256" key="7">
    <source>
        <dbReference type="ARBA" id="ARBA00022723"/>
    </source>
</evidence>
<dbReference type="GO" id="GO:0003899">
    <property type="term" value="F:DNA-directed RNA polymerase activity"/>
    <property type="evidence" value="ECO:0007669"/>
    <property type="project" value="InterPro"/>
</dbReference>
<keyword evidence="5" id="KW-0548">Nucleotidyltransferase</keyword>
<keyword evidence="6 10" id="KW-0235">DNA replication</keyword>
<evidence type="ECO:0000256" key="11">
    <source>
        <dbReference type="SAM" id="MobiDB-lite"/>
    </source>
</evidence>
<dbReference type="Proteomes" id="UP000053664">
    <property type="component" value="Unassembled WGS sequence"/>
</dbReference>
<dbReference type="InterPro" id="IPR002755">
    <property type="entry name" value="DNA_primase_S"/>
</dbReference>
<evidence type="ECO:0000256" key="1">
    <source>
        <dbReference type="ARBA" id="ARBA00009762"/>
    </source>
</evidence>
<dbReference type="OrthoDB" id="19606at2759"/>
<organism evidence="12 13">
    <name type="scientific">Pseudozyma flocculosa PF-1</name>
    <dbReference type="NCBI Taxonomy" id="1277687"/>
    <lineage>
        <taxon>Eukaryota</taxon>
        <taxon>Fungi</taxon>
        <taxon>Dikarya</taxon>
        <taxon>Basidiomycota</taxon>
        <taxon>Ustilaginomycotina</taxon>
        <taxon>Ustilaginomycetes</taxon>
        <taxon>Ustilaginales</taxon>
        <taxon>Ustilaginaceae</taxon>
        <taxon>Pseudozyma</taxon>
    </lineage>
</organism>
<dbReference type="FunFam" id="3.90.920.10:FF:000003">
    <property type="entry name" value="DNA primase"/>
    <property type="match status" value="1"/>
</dbReference>
<feature type="region of interest" description="Disordered" evidence="11">
    <location>
        <begin position="436"/>
        <end position="492"/>
    </location>
</feature>
<evidence type="ECO:0000313" key="13">
    <source>
        <dbReference type="Proteomes" id="UP000053664"/>
    </source>
</evidence>
<keyword evidence="4 10" id="KW-0808">Transferase</keyword>
<protein>
    <recommendedName>
        <fullName evidence="10">DNA primase</fullName>
        <ecNumber evidence="10">2.7.7.-</ecNumber>
    </recommendedName>
</protein>
<evidence type="ECO:0000313" key="12">
    <source>
        <dbReference type="EMBL" id="EPQ26984.1"/>
    </source>
</evidence>
<dbReference type="AlphaFoldDB" id="A0A061H3R6"/>
<dbReference type="EMBL" id="KE361642">
    <property type="protein sequence ID" value="EPQ26984.1"/>
    <property type="molecule type" value="Genomic_DNA"/>
</dbReference>
<dbReference type="PANTHER" id="PTHR10536">
    <property type="entry name" value="DNA PRIMASE SMALL SUBUNIT"/>
    <property type="match status" value="1"/>
</dbReference>
<dbReference type="EC" id="2.7.7.-" evidence="10"/>
<dbReference type="RefSeq" id="XP_007881345.1">
    <property type="nucleotide sequence ID" value="XM_007883154.1"/>
</dbReference>
<keyword evidence="7" id="KW-0479">Metal-binding</keyword>
<feature type="compositionally biased region" description="Low complexity" evidence="11">
    <location>
        <begin position="473"/>
        <end position="489"/>
    </location>
</feature>
<dbReference type="InterPro" id="IPR014052">
    <property type="entry name" value="DNA_primase_ssu_euk/arc"/>
</dbReference>
<evidence type="ECO:0000256" key="2">
    <source>
        <dbReference type="ARBA" id="ARBA00022478"/>
    </source>
</evidence>
<accession>A0A061H3R6</accession>
<dbReference type="HOGENOM" id="CLU_028288_1_0_1"/>
<proteinExistence type="inferred from homology"/>
<dbReference type="eggNOG" id="KOG2851">
    <property type="taxonomic scope" value="Eukaryota"/>
</dbReference>
<dbReference type="GeneID" id="19319708"/>
<evidence type="ECO:0000256" key="8">
    <source>
        <dbReference type="ARBA" id="ARBA00022833"/>
    </source>
</evidence>
<evidence type="ECO:0000256" key="4">
    <source>
        <dbReference type="ARBA" id="ARBA00022679"/>
    </source>
</evidence>
<keyword evidence="9" id="KW-0804">Transcription</keyword>